<evidence type="ECO:0000313" key="2">
    <source>
        <dbReference type="Proteomes" id="UP000298663"/>
    </source>
</evidence>
<protein>
    <submittedName>
        <fullName evidence="1">Uncharacterized protein</fullName>
    </submittedName>
</protein>
<organism evidence="1 2">
    <name type="scientific">Steinernema carpocapsae</name>
    <name type="common">Entomopathogenic nematode</name>
    <dbReference type="NCBI Taxonomy" id="34508"/>
    <lineage>
        <taxon>Eukaryota</taxon>
        <taxon>Metazoa</taxon>
        <taxon>Ecdysozoa</taxon>
        <taxon>Nematoda</taxon>
        <taxon>Chromadorea</taxon>
        <taxon>Rhabditida</taxon>
        <taxon>Tylenchina</taxon>
        <taxon>Panagrolaimomorpha</taxon>
        <taxon>Strongyloidoidea</taxon>
        <taxon>Steinernematidae</taxon>
        <taxon>Steinernema</taxon>
    </lineage>
</organism>
<dbReference type="AlphaFoldDB" id="A0A4U5NXW9"/>
<reference evidence="1 2" key="1">
    <citation type="journal article" date="2015" name="Genome Biol.">
        <title>Comparative genomics of Steinernema reveals deeply conserved gene regulatory networks.</title>
        <authorList>
            <person name="Dillman A.R."/>
            <person name="Macchietto M."/>
            <person name="Porter C.F."/>
            <person name="Rogers A."/>
            <person name="Williams B."/>
            <person name="Antoshechkin I."/>
            <person name="Lee M.M."/>
            <person name="Goodwin Z."/>
            <person name="Lu X."/>
            <person name="Lewis E.E."/>
            <person name="Goodrich-Blair H."/>
            <person name="Stock S.P."/>
            <person name="Adams B.J."/>
            <person name="Sternberg P.W."/>
            <person name="Mortazavi A."/>
        </authorList>
    </citation>
    <scope>NUCLEOTIDE SEQUENCE [LARGE SCALE GENOMIC DNA]</scope>
    <source>
        <strain evidence="1 2">ALL</strain>
    </source>
</reference>
<reference evidence="1 2" key="2">
    <citation type="journal article" date="2019" name="G3 (Bethesda)">
        <title>Hybrid Assembly of the Genome of the Entomopathogenic Nematode Steinernema carpocapsae Identifies the X-Chromosome.</title>
        <authorList>
            <person name="Serra L."/>
            <person name="Macchietto M."/>
            <person name="Macias-Munoz A."/>
            <person name="McGill C.J."/>
            <person name="Rodriguez I.M."/>
            <person name="Rodriguez B."/>
            <person name="Murad R."/>
            <person name="Mortazavi A."/>
        </authorList>
    </citation>
    <scope>NUCLEOTIDE SEQUENCE [LARGE SCALE GENOMIC DNA]</scope>
    <source>
        <strain evidence="1 2">ALL</strain>
    </source>
</reference>
<dbReference type="Proteomes" id="UP000298663">
    <property type="component" value="Unassembled WGS sequence"/>
</dbReference>
<sequence>MMNYPGAGFNTVAESAPLLAAPLFVQSSSQPPIQHCDPCTWDSMNINVLENPESTPSQQLVEQSAEAIEVVYEFPFEISPTLENEIEATLPVKAKTVYQVCQWRC</sequence>
<keyword evidence="2" id="KW-1185">Reference proteome</keyword>
<proteinExistence type="predicted"/>
<gene>
    <name evidence="1" type="ORF">L596_012649</name>
</gene>
<dbReference type="EMBL" id="AZBU02000003">
    <property type="protein sequence ID" value="TKR88396.1"/>
    <property type="molecule type" value="Genomic_DNA"/>
</dbReference>
<evidence type="ECO:0000313" key="1">
    <source>
        <dbReference type="EMBL" id="TKR88396.1"/>
    </source>
</evidence>
<comment type="caution">
    <text evidence="1">The sequence shown here is derived from an EMBL/GenBank/DDBJ whole genome shotgun (WGS) entry which is preliminary data.</text>
</comment>
<accession>A0A4U5NXW9</accession>
<name>A0A4U5NXW9_STECR</name>